<comment type="caution">
    <text evidence="2">The sequence shown here is derived from an EMBL/GenBank/DDBJ whole genome shotgun (WGS) entry which is preliminary data.</text>
</comment>
<dbReference type="GO" id="GO:0009055">
    <property type="term" value="F:electron transfer activity"/>
    <property type="evidence" value="ECO:0007669"/>
    <property type="project" value="InterPro"/>
</dbReference>
<dbReference type="EMBL" id="PCRF01000002">
    <property type="protein sequence ID" value="PIP16790.1"/>
    <property type="molecule type" value="Genomic_DNA"/>
</dbReference>
<dbReference type="InterPro" id="IPR014730">
    <property type="entry name" value="ETF_a/b_N"/>
</dbReference>
<dbReference type="InterPro" id="IPR014729">
    <property type="entry name" value="Rossmann-like_a/b/a_fold"/>
</dbReference>
<evidence type="ECO:0000313" key="2">
    <source>
        <dbReference type="EMBL" id="PIP16790.1"/>
    </source>
</evidence>
<dbReference type="PIRSF" id="PIRSF000090">
    <property type="entry name" value="Beta-ETF"/>
    <property type="match status" value="1"/>
</dbReference>
<dbReference type="SMART" id="SM00893">
    <property type="entry name" value="ETF"/>
    <property type="match status" value="1"/>
</dbReference>
<feature type="domain" description="Electron transfer flavoprotein alpha/beta-subunit N-terminal" evidence="1">
    <location>
        <begin position="23"/>
        <end position="214"/>
    </location>
</feature>
<dbReference type="InterPro" id="IPR033948">
    <property type="entry name" value="ETF_beta_N"/>
</dbReference>
<reference evidence="2 3" key="1">
    <citation type="submission" date="2017-09" db="EMBL/GenBank/DDBJ databases">
        <title>Depth-based differentiation of microbial function through sediment-hosted aquifers and enrichment of novel symbionts in the deep terrestrial subsurface.</title>
        <authorList>
            <person name="Probst A.J."/>
            <person name="Ladd B."/>
            <person name="Jarett J.K."/>
            <person name="Geller-Mcgrath D.E."/>
            <person name="Sieber C.M."/>
            <person name="Emerson J.B."/>
            <person name="Anantharaman K."/>
            <person name="Thomas B.C."/>
            <person name="Malmstrom R."/>
            <person name="Stieglmeier M."/>
            <person name="Klingl A."/>
            <person name="Woyke T."/>
            <person name="Ryan C.M."/>
            <person name="Banfield J.F."/>
        </authorList>
    </citation>
    <scope>NUCLEOTIDE SEQUENCE [LARGE SCALE GENOMIC DNA]</scope>
    <source>
        <strain evidence="2">CG23_combo_of_CG06-09_8_20_14_all_48_7</strain>
    </source>
</reference>
<sequence>MEKIVVCIKQVPDTMEVRIDPETNRIVREGVPGIINPYDFYAMETGLRLKEKYGGQAVVCSMGPPQAESALREALSLGFDQAFLLSDREFAGSDTLATSYTLAVLIGKLLPVDIVVCGREAMDGSTGQVGPEISENLGWPFFSYVSEIKEIYDGKIKVRRMMEDHYEELEGPLPAVITVIKEIAEPRLPSLKGMLKAKKAEITILNREGLGGEANRFGASGSPTRVMAVWTPEVHKKGMMLEGEPAEIAQRLYEELKKQNILM</sequence>
<dbReference type="PANTHER" id="PTHR21294">
    <property type="entry name" value="ELECTRON TRANSFER FLAVOPROTEIN BETA-SUBUNIT"/>
    <property type="match status" value="1"/>
</dbReference>
<evidence type="ECO:0000313" key="3">
    <source>
        <dbReference type="Proteomes" id="UP000230392"/>
    </source>
</evidence>
<accession>A0A2G9YC45</accession>
<dbReference type="Proteomes" id="UP000230392">
    <property type="component" value="Unassembled WGS sequence"/>
</dbReference>
<dbReference type="SUPFAM" id="SSF52402">
    <property type="entry name" value="Adenine nucleotide alpha hydrolases-like"/>
    <property type="match status" value="1"/>
</dbReference>
<dbReference type="CDD" id="cd01714">
    <property type="entry name" value="ETF_beta"/>
    <property type="match status" value="1"/>
</dbReference>
<evidence type="ECO:0000259" key="1">
    <source>
        <dbReference type="SMART" id="SM00893"/>
    </source>
</evidence>
<dbReference type="InterPro" id="IPR012255">
    <property type="entry name" value="ETF_b"/>
</dbReference>
<organism evidence="2 3">
    <name type="scientific">bacterium (Candidatus Ratteibacteria) CG23_combo_of_CG06-09_8_20_14_all_48_7</name>
    <dbReference type="NCBI Taxonomy" id="2014292"/>
    <lineage>
        <taxon>Bacteria</taxon>
        <taxon>Candidatus Ratteibacteria</taxon>
    </lineage>
</organism>
<protein>
    <submittedName>
        <fullName evidence="2">Electron transfer flavoprotein subunit beta</fullName>
    </submittedName>
</protein>
<dbReference type="PANTHER" id="PTHR21294:SF17">
    <property type="entry name" value="PROTEIN FIXA"/>
    <property type="match status" value="1"/>
</dbReference>
<dbReference type="AlphaFoldDB" id="A0A2G9YC45"/>
<name>A0A2G9YC45_9BACT</name>
<proteinExistence type="predicted"/>
<dbReference type="Pfam" id="PF01012">
    <property type="entry name" value="ETF"/>
    <property type="match status" value="1"/>
</dbReference>
<gene>
    <name evidence="2" type="ORF">COX46_00040</name>
</gene>
<dbReference type="Gene3D" id="3.40.50.620">
    <property type="entry name" value="HUPs"/>
    <property type="match status" value="1"/>
</dbReference>